<dbReference type="InterPro" id="IPR029052">
    <property type="entry name" value="Metallo-depent_PP-like"/>
</dbReference>
<accession>A0A4Q6XCM0</accession>
<evidence type="ECO:0000313" key="3">
    <source>
        <dbReference type="EMBL" id="RZF55624.1"/>
    </source>
</evidence>
<comment type="similarity">
    <text evidence="1">Belongs to the CapA family.</text>
</comment>
<dbReference type="Pfam" id="PF09587">
    <property type="entry name" value="PGA_cap"/>
    <property type="match status" value="1"/>
</dbReference>
<feature type="domain" description="Capsule synthesis protein CapA" evidence="2">
    <location>
        <begin position="211"/>
        <end position="465"/>
    </location>
</feature>
<proteinExistence type="inferred from homology"/>
<dbReference type="SUPFAM" id="SSF56300">
    <property type="entry name" value="Metallo-dependent phosphatases"/>
    <property type="match status" value="1"/>
</dbReference>
<dbReference type="Gene3D" id="3.60.21.10">
    <property type="match status" value="1"/>
</dbReference>
<evidence type="ECO:0000313" key="4">
    <source>
        <dbReference type="Proteomes" id="UP000292110"/>
    </source>
</evidence>
<name>A0A4Q6XCM0_9GAMM</name>
<dbReference type="EMBL" id="SGIM01000002">
    <property type="protein sequence ID" value="RZF55624.1"/>
    <property type="molecule type" value="Genomic_DNA"/>
</dbReference>
<dbReference type="PANTHER" id="PTHR33393:SF11">
    <property type="entry name" value="POLYGLUTAMINE SYNTHESIS ACCESSORY PROTEIN RV0574C-RELATED"/>
    <property type="match status" value="1"/>
</dbReference>
<dbReference type="InterPro" id="IPR052169">
    <property type="entry name" value="CW_Biosynth-Accessory"/>
</dbReference>
<sequence>MLGRMFYIKFDSDLNVFAKYNANDWLENEYVFELSNIFEDEINNISKKNKQFDSEVILDRAIDFGGGIRSHRFILSQYLNFINNYISRELALELLGEDQRRLNSIYRIVNFYSLLSNKYMKIFQPFEMMIGNKSIKPFSNLKEKGLIDFIVQLSILETRVFLVKYRVNGRTYFMVIGGDFEDGDYDVIIPYLISHDIDDLNIKKVHITNPNVNFIGDTYLGESYTKKRMQRKQNDALMQYGYSYSFSGISDFIRKDEFNIINFEATFNITDYTPFLKKKDYLLYANSENNIGELKERGLNCICLANNHSLDYGEKSLLKTIHDFENSNFIVMGGGQNQYEANKILELDFKGKKLAIFNAYWKNRYYVDYEFYALHDRAGVNILNGVLFHQIEKYKKENLESLVMVFCHWGLDFKPVQKYQTYLAQRMINVGVDLIVGHGSHSIQYIDSYKNKNVIYGIGNGVFNSDGEYDIHHVLPYGLLVKLDMEKQEVKLYPICTNNLKTFWKPRFVSHEELCEVKEFLKENKLEEEKDELGHFFKIKL</sequence>
<gene>
    <name evidence="3" type="ORF">EXE30_02115</name>
</gene>
<evidence type="ECO:0000259" key="2">
    <source>
        <dbReference type="SMART" id="SM00854"/>
    </source>
</evidence>
<reference evidence="3 4" key="1">
    <citation type="submission" date="2019-02" db="EMBL/GenBank/DDBJ databases">
        <title>The draft genome of Acinetobacter halotolerans strain JCM 31009.</title>
        <authorList>
            <person name="Qin J."/>
            <person name="Feng Y."/>
            <person name="Nemec A."/>
            <person name="Zong Z."/>
        </authorList>
    </citation>
    <scope>NUCLEOTIDE SEQUENCE [LARGE SCALE GENOMIC DNA]</scope>
    <source>
        <strain evidence="3 4">JCM 31009</strain>
    </source>
</reference>
<dbReference type="Proteomes" id="UP000292110">
    <property type="component" value="Unassembled WGS sequence"/>
</dbReference>
<dbReference type="SMART" id="SM00854">
    <property type="entry name" value="PGA_cap"/>
    <property type="match status" value="1"/>
</dbReference>
<keyword evidence="4" id="KW-1185">Reference proteome</keyword>
<comment type="caution">
    <text evidence="3">The sequence shown here is derived from an EMBL/GenBank/DDBJ whole genome shotgun (WGS) entry which is preliminary data.</text>
</comment>
<dbReference type="PANTHER" id="PTHR33393">
    <property type="entry name" value="POLYGLUTAMINE SYNTHESIS ACCESSORY PROTEIN RV0574C-RELATED"/>
    <property type="match status" value="1"/>
</dbReference>
<organism evidence="3 4">
    <name type="scientific">Acinetobacter halotolerans</name>
    <dbReference type="NCBI Taxonomy" id="1752076"/>
    <lineage>
        <taxon>Bacteria</taxon>
        <taxon>Pseudomonadati</taxon>
        <taxon>Pseudomonadota</taxon>
        <taxon>Gammaproteobacteria</taxon>
        <taxon>Moraxellales</taxon>
        <taxon>Moraxellaceae</taxon>
        <taxon>Acinetobacter</taxon>
    </lineage>
</organism>
<dbReference type="AlphaFoldDB" id="A0A4Q6XCM0"/>
<protein>
    <submittedName>
        <fullName evidence="3">CapA family protein</fullName>
    </submittedName>
</protein>
<dbReference type="RefSeq" id="WP_130160986.1">
    <property type="nucleotide sequence ID" value="NZ_SGIM01000002.1"/>
</dbReference>
<dbReference type="InterPro" id="IPR019079">
    <property type="entry name" value="Capsule_synth_CapA"/>
</dbReference>
<evidence type="ECO:0000256" key="1">
    <source>
        <dbReference type="ARBA" id="ARBA00005662"/>
    </source>
</evidence>